<organism evidence="2 3">
    <name type="scientific">Heligmosomoides polygyrus</name>
    <name type="common">Parasitic roundworm</name>
    <dbReference type="NCBI Taxonomy" id="6339"/>
    <lineage>
        <taxon>Eukaryota</taxon>
        <taxon>Metazoa</taxon>
        <taxon>Ecdysozoa</taxon>
        <taxon>Nematoda</taxon>
        <taxon>Chromadorea</taxon>
        <taxon>Rhabditida</taxon>
        <taxon>Rhabditina</taxon>
        <taxon>Rhabditomorpha</taxon>
        <taxon>Strongyloidea</taxon>
        <taxon>Heligmosomidae</taxon>
        <taxon>Heligmosomoides</taxon>
    </lineage>
</organism>
<protein>
    <submittedName>
        <fullName evidence="3">DUF1758 domain-containing protein</fullName>
    </submittedName>
</protein>
<accession>A0A183G3Y4</accession>
<gene>
    <name evidence="1" type="ORF">HPBE_LOCUS16171</name>
</gene>
<dbReference type="WBParaSite" id="HPBE_0001617201-mRNA-1">
    <property type="protein sequence ID" value="HPBE_0001617201-mRNA-1"/>
    <property type="gene ID" value="HPBE_0001617201"/>
</dbReference>
<sequence>MGELQETYESMEVNITLKNLRTGMKLKRIPVFTKEKLTTPSSTARLSPADNKFIKKKKLSIAQKSLLSMKTSPDIVIGQDLINLVILDEAPIMRLPSGLILTPSIFGYTLSGASGTGNVTDGSQGIQRNPFVAAEARSSSKGNYIASKQQSKPELQDVDVAFDLSWIVLPVQNSRPRLEVSTNYMQFNDRMKQRSRMAKKRRN</sequence>
<name>A0A183G3Y4_HELPZ</name>
<dbReference type="AlphaFoldDB" id="A0A183G3Y4"/>
<dbReference type="EMBL" id="UZAH01029268">
    <property type="protein sequence ID" value="VDP05162.1"/>
    <property type="molecule type" value="Genomic_DNA"/>
</dbReference>
<accession>A0A3P7ZWX0</accession>
<evidence type="ECO:0000313" key="3">
    <source>
        <dbReference type="WBParaSite" id="HPBE_0001617201-mRNA-1"/>
    </source>
</evidence>
<evidence type="ECO:0000313" key="2">
    <source>
        <dbReference type="Proteomes" id="UP000050761"/>
    </source>
</evidence>
<reference evidence="1 2" key="1">
    <citation type="submission" date="2018-11" db="EMBL/GenBank/DDBJ databases">
        <authorList>
            <consortium name="Pathogen Informatics"/>
        </authorList>
    </citation>
    <scope>NUCLEOTIDE SEQUENCE [LARGE SCALE GENOMIC DNA]</scope>
</reference>
<proteinExistence type="predicted"/>
<keyword evidence="2" id="KW-1185">Reference proteome</keyword>
<dbReference type="OrthoDB" id="5851721at2759"/>
<dbReference type="Proteomes" id="UP000050761">
    <property type="component" value="Unassembled WGS sequence"/>
</dbReference>
<evidence type="ECO:0000313" key="1">
    <source>
        <dbReference type="EMBL" id="VDP05162.1"/>
    </source>
</evidence>
<reference evidence="3" key="2">
    <citation type="submission" date="2019-09" db="UniProtKB">
        <authorList>
            <consortium name="WormBaseParasite"/>
        </authorList>
    </citation>
    <scope>IDENTIFICATION</scope>
</reference>